<name>A0ACC1SX66_9HYPO</name>
<sequence length="899" mass="98309">MASDTPKPDPARPVSPLDDRVSAEQPPAPDAQSDNASSDDHVRDKKAAPGLTKRQKAKQHFGRFKWWYLLGLIIFLAILLPILFKVIVPAIIQSILNGQKLPINGGALQALSPTHVNMSLQTSLDTPLGVKLDPVDLYLYNKDTETYSPFFKLHLPEQHIKHKTDIIVSNQTLLVVNETELLIWFNKFFDEPEVKLSLKGEPKIHLGTLKYERSLDKTIEVPSLNYLNGFGLRDMDFMLKSTDTKYNMKGNLNIPNSGVLTLGLGNLTFNLMSGETRLGLVNLYDVQLRPGNNSVPFDGNFFFDELVPNLSEVLDSQKGPLSKGYIELTATGNSTVVNGEHIKYIEGVLNKKHIKFTVPVITLLGDVVGGLLGADQGSLLDIFGGAIGNSTLLRNNQRTNFGGQTPFLQASSATTSSLAMVNVPGRSRGCATCRRRKVKCDESLPQCFRCLNMGLRCPGARTDAFFVHSVSASSSCQLTGDLANSPVPQPQLPRPPPSSASAFDQLFVSHFIESFFGPMKPPPAPGTPSKIWLHELPVLLTAPGPSLAKHAIRATSMFSYGSLVDDISIRVTASKWYAKALQDLQCLLSRGSIPFSESAVCAAVMLIHFETRAGTSQRAWLQHVKGAALLLEAGGPERCRSGFMHQIFGHLRFQTFIAAMTENKVSAFASPTWTTIPFEIHPKLVFDQLIDALFNVQKCLWVADQLIKSVTDIGTSELVMELNSLMLDAMFQLHQWYLGCISSGRFGESDLIQSSNPKAVSALLPGPKELLLPYQNVPTAALSSLYDSANIIILRLLHLVSPEAASHDARVWQHAQSILSAYDFINATCGPGPDRGSIMMVAQLKVVSLWSLSSQQRDTAAGMLQGERVQAGGLSDISAASNQYFADLAAHILKHSMLE</sequence>
<accession>A0ACC1SX66</accession>
<keyword evidence="2" id="KW-1185">Reference proteome</keyword>
<gene>
    <name evidence="1" type="ORF">NM208_g1152</name>
</gene>
<organism evidence="1 2">
    <name type="scientific">Fusarium decemcellulare</name>
    <dbReference type="NCBI Taxonomy" id="57161"/>
    <lineage>
        <taxon>Eukaryota</taxon>
        <taxon>Fungi</taxon>
        <taxon>Dikarya</taxon>
        <taxon>Ascomycota</taxon>
        <taxon>Pezizomycotina</taxon>
        <taxon>Sordariomycetes</taxon>
        <taxon>Hypocreomycetidae</taxon>
        <taxon>Hypocreales</taxon>
        <taxon>Nectriaceae</taxon>
        <taxon>Fusarium</taxon>
        <taxon>Fusarium decemcellulare species complex</taxon>
    </lineage>
</organism>
<reference evidence="1" key="1">
    <citation type="submission" date="2022-08" db="EMBL/GenBank/DDBJ databases">
        <title>Genome Sequence of Fusarium decemcellulare.</title>
        <authorList>
            <person name="Buettner E."/>
        </authorList>
    </citation>
    <scope>NUCLEOTIDE SEQUENCE</scope>
    <source>
        <strain evidence="1">Babe19</strain>
    </source>
</reference>
<comment type="caution">
    <text evidence="1">The sequence shown here is derived from an EMBL/GenBank/DDBJ whole genome shotgun (WGS) entry which is preliminary data.</text>
</comment>
<dbReference type="EMBL" id="JANRMS010000057">
    <property type="protein sequence ID" value="KAJ3548118.1"/>
    <property type="molecule type" value="Genomic_DNA"/>
</dbReference>
<evidence type="ECO:0000313" key="1">
    <source>
        <dbReference type="EMBL" id="KAJ3548118.1"/>
    </source>
</evidence>
<proteinExistence type="predicted"/>
<protein>
    <submittedName>
        <fullName evidence="1">Uncharacterized protein</fullName>
    </submittedName>
</protein>
<dbReference type="Proteomes" id="UP001148629">
    <property type="component" value="Unassembled WGS sequence"/>
</dbReference>
<evidence type="ECO:0000313" key="2">
    <source>
        <dbReference type="Proteomes" id="UP001148629"/>
    </source>
</evidence>